<feature type="domain" description="RNA polymerase sigma-70 region 2" evidence="5">
    <location>
        <begin position="44"/>
        <end position="102"/>
    </location>
</feature>
<evidence type="ECO:0000313" key="7">
    <source>
        <dbReference type="EMBL" id="SCD19931.1"/>
    </source>
</evidence>
<dbReference type="InterPro" id="IPR007627">
    <property type="entry name" value="RNA_pol_sigma70_r2"/>
</dbReference>
<dbReference type="Pfam" id="PF04542">
    <property type="entry name" value="Sigma70_r2"/>
    <property type="match status" value="1"/>
</dbReference>
<evidence type="ECO:0000256" key="1">
    <source>
        <dbReference type="ARBA" id="ARBA00010641"/>
    </source>
</evidence>
<dbReference type="AlphaFoldDB" id="A0A1R3SWL8"/>
<accession>A0A1R3SWL8</accession>
<dbReference type="PANTHER" id="PTHR43133">
    <property type="entry name" value="RNA POLYMERASE ECF-TYPE SIGMA FACTO"/>
    <property type="match status" value="1"/>
</dbReference>
<sequence length="192" mass="22989">MIGFLFKKLKFASETNMSMKSQYPIYKIDTSSFRIIYDLYFEPVCLFLNYYTRDVAAIEDVVQDVFVSLWENKEYLEIQYLKTYLYNAARNRMLNYLRNKEKRVVLLNKWIEEKEMAETSPDCYDMEEFSAILKKAVDQLPEKCRAIFILNKERKFTYQQIADHYHISVKTVETQMSIALKRIRKQVASALE</sequence>
<evidence type="ECO:0000256" key="3">
    <source>
        <dbReference type="ARBA" id="ARBA00023082"/>
    </source>
</evidence>
<dbReference type="KEGG" id="psac:PSM36_1106"/>
<comment type="similarity">
    <text evidence="1">Belongs to the sigma-70 factor family. ECF subfamily.</text>
</comment>
<evidence type="ECO:0000256" key="2">
    <source>
        <dbReference type="ARBA" id="ARBA00023015"/>
    </source>
</evidence>
<dbReference type="NCBIfam" id="TIGR02985">
    <property type="entry name" value="Sig70_bacteroi1"/>
    <property type="match status" value="1"/>
</dbReference>
<dbReference type="GO" id="GO:0006352">
    <property type="term" value="P:DNA-templated transcription initiation"/>
    <property type="evidence" value="ECO:0007669"/>
    <property type="project" value="InterPro"/>
</dbReference>
<feature type="domain" description="RNA polymerase sigma factor 70 region 4 type 2" evidence="6">
    <location>
        <begin position="132"/>
        <end position="183"/>
    </location>
</feature>
<dbReference type="Gene3D" id="1.10.1740.10">
    <property type="match status" value="1"/>
</dbReference>
<organism evidence="7 8">
    <name type="scientific">Proteiniphilum saccharofermentans</name>
    <dbReference type="NCBI Taxonomy" id="1642647"/>
    <lineage>
        <taxon>Bacteria</taxon>
        <taxon>Pseudomonadati</taxon>
        <taxon>Bacteroidota</taxon>
        <taxon>Bacteroidia</taxon>
        <taxon>Bacteroidales</taxon>
        <taxon>Dysgonomonadaceae</taxon>
        <taxon>Proteiniphilum</taxon>
    </lineage>
</organism>
<dbReference type="STRING" id="1642647.PSM36_1106"/>
<dbReference type="SUPFAM" id="SSF88659">
    <property type="entry name" value="Sigma3 and sigma4 domains of RNA polymerase sigma factors"/>
    <property type="match status" value="1"/>
</dbReference>
<evidence type="ECO:0000259" key="5">
    <source>
        <dbReference type="Pfam" id="PF04542"/>
    </source>
</evidence>
<proteinExistence type="inferred from homology"/>
<keyword evidence="8" id="KW-1185">Reference proteome</keyword>
<dbReference type="InterPro" id="IPR039425">
    <property type="entry name" value="RNA_pol_sigma-70-like"/>
</dbReference>
<dbReference type="InterPro" id="IPR013324">
    <property type="entry name" value="RNA_pol_sigma_r3/r4-like"/>
</dbReference>
<dbReference type="InterPro" id="IPR014284">
    <property type="entry name" value="RNA_pol_sigma-70_dom"/>
</dbReference>
<dbReference type="Pfam" id="PF08281">
    <property type="entry name" value="Sigma70_r4_2"/>
    <property type="match status" value="1"/>
</dbReference>
<dbReference type="PANTHER" id="PTHR43133:SF46">
    <property type="entry name" value="RNA POLYMERASE SIGMA-70 FACTOR ECF SUBFAMILY"/>
    <property type="match status" value="1"/>
</dbReference>
<evidence type="ECO:0000256" key="4">
    <source>
        <dbReference type="ARBA" id="ARBA00023163"/>
    </source>
</evidence>
<dbReference type="InterPro" id="IPR014327">
    <property type="entry name" value="RNA_pol_sigma70_bacteroid"/>
</dbReference>
<dbReference type="GO" id="GO:0016987">
    <property type="term" value="F:sigma factor activity"/>
    <property type="evidence" value="ECO:0007669"/>
    <property type="project" value="UniProtKB-KW"/>
</dbReference>
<dbReference type="EMBL" id="LT605205">
    <property type="protein sequence ID" value="SCD19931.1"/>
    <property type="molecule type" value="Genomic_DNA"/>
</dbReference>
<keyword evidence="3" id="KW-0731">Sigma factor</keyword>
<dbReference type="InterPro" id="IPR036388">
    <property type="entry name" value="WH-like_DNA-bd_sf"/>
</dbReference>
<dbReference type="SUPFAM" id="SSF88946">
    <property type="entry name" value="Sigma2 domain of RNA polymerase sigma factors"/>
    <property type="match status" value="1"/>
</dbReference>
<dbReference type="InterPro" id="IPR013249">
    <property type="entry name" value="RNA_pol_sigma70_r4_t2"/>
</dbReference>
<dbReference type="Gene3D" id="1.10.10.10">
    <property type="entry name" value="Winged helix-like DNA-binding domain superfamily/Winged helix DNA-binding domain"/>
    <property type="match status" value="1"/>
</dbReference>
<protein>
    <submittedName>
        <fullName evidence="7">RNA polymerase sigma-70 factor, expansion family 1</fullName>
    </submittedName>
</protein>
<dbReference type="CDD" id="cd06171">
    <property type="entry name" value="Sigma70_r4"/>
    <property type="match status" value="1"/>
</dbReference>
<name>A0A1R3SWL8_9BACT</name>
<dbReference type="InterPro" id="IPR013325">
    <property type="entry name" value="RNA_pol_sigma_r2"/>
</dbReference>
<dbReference type="GO" id="GO:0003677">
    <property type="term" value="F:DNA binding"/>
    <property type="evidence" value="ECO:0007669"/>
    <property type="project" value="InterPro"/>
</dbReference>
<keyword evidence="2" id="KW-0805">Transcription regulation</keyword>
<evidence type="ECO:0000313" key="8">
    <source>
        <dbReference type="Proteomes" id="UP000187464"/>
    </source>
</evidence>
<gene>
    <name evidence="7" type="ORF">PSM36_1106</name>
</gene>
<dbReference type="NCBIfam" id="TIGR02937">
    <property type="entry name" value="sigma70-ECF"/>
    <property type="match status" value="1"/>
</dbReference>
<evidence type="ECO:0000259" key="6">
    <source>
        <dbReference type="Pfam" id="PF08281"/>
    </source>
</evidence>
<dbReference type="Proteomes" id="UP000187464">
    <property type="component" value="Chromosome I"/>
</dbReference>
<keyword evidence="4" id="KW-0804">Transcription</keyword>
<reference evidence="7 8" key="1">
    <citation type="submission" date="2016-08" db="EMBL/GenBank/DDBJ databases">
        <authorList>
            <person name="Seilhamer J.J."/>
        </authorList>
    </citation>
    <scope>NUCLEOTIDE SEQUENCE [LARGE SCALE GENOMIC DNA]</scope>
    <source>
        <strain evidence="7">M3/6</strain>
    </source>
</reference>